<dbReference type="Pfam" id="PF12412">
    <property type="entry name" value="DUF3667"/>
    <property type="match status" value="1"/>
</dbReference>
<keyword evidence="3" id="KW-1185">Reference proteome</keyword>
<evidence type="ECO:0000313" key="3">
    <source>
        <dbReference type="Proteomes" id="UP000607559"/>
    </source>
</evidence>
<dbReference type="RefSeq" id="WP_188932119.1">
    <property type="nucleotide sequence ID" value="NZ_BMJC01000002.1"/>
</dbReference>
<reference evidence="2" key="2">
    <citation type="submission" date="2020-09" db="EMBL/GenBank/DDBJ databases">
        <authorList>
            <person name="Sun Q."/>
            <person name="Zhou Y."/>
        </authorList>
    </citation>
    <scope>NUCLEOTIDE SEQUENCE</scope>
    <source>
        <strain evidence="2">CGMCC 1.15448</strain>
    </source>
</reference>
<keyword evidence="1" id="KW-0812">Transmembrane</keyword>
<keyword evidence="1" id="KW-1133">Transmembrane helix</keyword>
<evidence type="ECO:0000256" key="1">
    <source>
        <dbReference type="SAM" id="Phobius"/>
    </source>
</evidence>
<proteinExistence type="predicted"/>
<keyword evidence="1" id="KW-0472">Membrane</keyword>
<evidence type="ECO:0000313" key="2">
    <source>
        <dbReference type="EMBL" id="GGB01191.1"/>
    </source>
</evidence>
<evidence type="ECO:0008006" key="4">
    <source>
        <dbReference type="Google" id="ProtNLM"/>
    </source>
</evidence>
<name>A0A8J2UD88_9BACT</name>
<accession>A0A8J2UD88</accession>
<feature type="transmembrane region" description="Helical" evidence="1">
    <location>
        <begin position="394"/>
        <end position="418"/>
    </location>
</feature>
<feature type="transmembrane region" description="Helical" evidence="1">
    <location>
        <begin position="353"/>
        <end position="373"/>
    </location>
</feature>
<comment type="caution">
    <text evidence="2">The sequence shown here is derived from an EMBL/GenBank/DDBJ whole genome shotgun (WGS) entry which is preliminary data.</text>
</comment>
<dbReference type="AlphaFoldDB" id="A0A8J2UD88"/>
<dbReference type="InterPro" id="IPR022134">
    <property type="entry name" value="DUF3667"/>
</dbReference>
<sequence>MSHLKERKEKTCLNCQTEIIGRYCHVCGQENLEPKETVWHLVQHFFNDITHFDGKFFATLKYLLKKPGFLSLEYMRGRRMAYLNPVRMYVFTSAIFFIVLFSMSRPEKMARVMKEDQEETQKTTHSLADLRTDSARLQKKLAAADEEDKDDYRESLEKRNIEIAGIKKKYGDTAKQIFSNKGLDSILAAAYGDSLSRSNLSFVQSKKFRKAIRTYSKASAASATTENFNFLGVDIDYNTVGEYDSAEKTLPDSLRDGWLRRFIVRHGTVVKQEFEENQQLFTEHLLENIFHSFPKILWISLPIFALIMNILYYRHKQYYYVNHGIFAIHVYCATFIQLFLYMMLYALRNATTAQWLHIVIDLANFAIFLWMLIYLYKAMRGFYGQGRGKTFLKYFFICSLMFVINLVLLSTFLLISVFSV</sequence>
<dbReference type="EMBL" id="BMJC01000002">
    <property type="protein sequence ID" value="GGB01191.1"/>
    <property type="molecule type" value="Genomic_DNA"/>
</dbReference>
<feature type="transmembrane region" description="Helical" evidence="1">
    <location>
        <begin position="86"/>
        <end position="104"/>
    </location>
</feature>
<gene>
    <name evidence="2" type="ORF">GCM10011511_25630</name>
</gene>
<protein>
    <recommendedName>
        <fullName evidence="4">DUF3667 domain-containing protein</fullName>
    </recommendedName>
</protein>
<reference evidence="2" key="1">
    <citation type="journal article" date="2014" name="Int. J. Syst. Evol. Microbiol.">
        <title>Complete genome sequence of Corynebacterium casei LMG S-19264T (=DSM 44701T), isolated from a smear-ripened cheese.</title>
        <authorList>
            <consortium name="US DOE Joint Genome Institute (JGI-PGF)"/>
            <person name="Walter F."/>
            <person name="Albersmeier A."/>
            <person name="Kalinowski J."/>
            <person name="Ruckert C."/>
        </authorList>
    </citation>
    <scope>NUCLEOTIDE SEQUENCE</scope>
    <source>
        <strain evidence="2">CGMCC 1.15448</strain>
    </source>
</reference>
<feature type="transmembrane region" description="Helical" evidence="1">
    <location>
        <begin position="325"/>
        <end position="347"/>
    </location>
</feature>
<feature type="transmembrane region" description="Helical" evidence="1">
    <location>
        <begin position="296"/>
        <end position="313"/>
    </location>
</feature>
<dbReference type="Proteomes" id="UP000607559">
    <property type="component" value="Unassembled WGS sequence"/>
</dbReference>
<organism evidence="2 3">
    <name type="scientific">Puia dinghuensis</name>
    <dbReference type="NCBI Taxonomy" id="1792502"/>
    <lineage>
        <taxon>Bacteria</taxon>
        <taxon>Pseudomonadati</taxon>
        <taxon>Bacteroidota</taxon>
        <taxon>Chitinophagia</taxon>
        <taxon>Chitinophagales</taxon>
        <taxon>Chitinophagaceae</taxon>
        <taxon>Puia</taxon>
    </lineage>
</organism>